<dbReference type="GO" id="GO:0032259">
    <property type="term" value="P:methylation"/>
    <property type="evidence" value="ECO:0007669"/>
    <property type="project" value="UniProtKB-KW"/>
</dbReference>
<evidence type="ECO:0000259" key="4">
    <source>
        <dbReference type="Pfam" id="PF13649"/>
    </source>
</evidence>
<dbReference type="Pfam" id="PF13649">
    <property type="entry name" value="Methyltransf_25"/>
    <property type="match status" value="1"/>
</dbReference>
<organism evidence="5 6">
    <name type="scientific">Leucobacter iarius</name>
    <dbReference type="NCBI Taxonomy" id="333963"/>
    <lineage>
        <taxon>Bacteria</taxon>
        <taxon>Bacillati</taxon>
        <taxon>Actinomycetota</taxon>
        <taxon>Actinomycetes</taxon>
        <taxon>Micrococcales</taxon>
        <taxon>Microbacteriaceae</taxon>
        <taxon>Leucobacter</taxon>
    </lineage>
</organism>
<evidence type="ECO:0000313" key="6">
    <source>
        <dbReference type="Proteomes" id="UP001500851"/>
    </source>
</evidence>
<dbReference type="PANTHER" id="PTHR43464">
    <property type="entry name" value="METHYLTRANSFERASE"/>
    <property type="match status" value="1"/>
</dbReference>
<feature type="domain" description="Methyltransferase" evidence="4">
    <location>
        <begin position="52"/>
        <end position="142"/>
    </location>
</feature>
<sequence>MDQQRTGVRESVGAAYGARAAEYTELLGSVEALAAQDRDTISTWGAGIDGPVLDAGCGPGHWTEHLRALGVDITGIDLTPEFVDIARSRFPEARFRVGALEALPVADAALGGLLSWYSVIHTPPDGVPAILRELARVLRPGGSLLLGCFEGPRLEAFDHAVTTAYFWPVAEIRIELERAGFAVRSVRTRTDPGSRPHAEYLAERVCEVAA</sequence>
<keyword evidence="6" id="KW-1185">Reference proteome</keyword>
<proteinExistence type="predicted"/>
<name>A0ABN2LTY9_9MICO</name>
<dbReference type="EMBL" id="BAAAOB010000005">
    <property type="protein sequence ID" value="GAA1798143.1"/>
    <property type="molecule type" value="Genomic_DNA"/>
</dbReference>
<evidence type="ECO:0000313" key="5">
    <source>
        <dbReference type="EMBL" id="GAA1798143.1"/>
    </source>
</evidence>
<protein>
    <submittedName>
        <fullName evidence="5">Class I SAM-dependent methyltransferase</fullName>
    </submittedName>
</protein>
<dbReference type="InterPro" id="IPR041698">
    <property type="entry name" value="Methyltransf_25"/>
</dbReference>
<comment type="caution">
    <text evidence="5">The sequence shown here is derived from an EMBL/GenBank/DDBJ whole genome shotgun (WGS) entry which is preliminary data.</text>
</comment>
<dbReference type="PANTHER" id="PTHR43464:SF19">
    <property type="entry name" value="UBIQUINONE BIOSYNTHESIS O-METHYLTRANSFERASE, MITOCHONDRIAL"/>
    <property type="match status" value="1"/>
</dbReference>
<reference evidence="5 6" key="1">
    <citation type="journal article" date="2019" name="Int. J. Syst. Evol. Microbiol.">
        <title>The Global Catalogue of Microorganisms (GCM) 10K type strain sequencing project: providing services to taxonomists for standard genome sequencing and annotation.</title>
        <authorList>
            <consortium name="The Broad Institute Genomics Platform"/>
            <consortium name="The Broad Institute Genome Sequencing Center for Infectious Disease"/>
            <person name="Wu L."/>
            <person name="Ma J."/>
        </authorList>
    </citation>
    <scope>NUCLEOTIDE SEQUENCE [LARGE SCALE GENOMIC DNA]</scope>
    <source>
        <strain evidence="5 6">JCM 14736</strain>
    </source>
</reference>
<evidence type="ECO:0000256" key="3">
    <source>
        <dbReference type="ARBA" id="ARBA00022691"/>
    </source>
</evidence>
<keyword evidence="3" id="KW-0949">S-adenosyl-L-methionine</keyword>
<dbReference type="GO" id="GO:0008168">
    <property type="term" value="F:methyltransferase activity"/>
    <property type="evidence" value="ECO:0007669"/>
    <property type="project" value="UniProtKB-KW"/>
</dbReference>
<dbReference type="Gene3D" id="3.40.50.150">
    <property type="entry name" value="Vaccinia Virus protein VP39"/>
    <property type="match status" value="1"/>
</dbReference>
<evidence type="ECO:0000256" key="2">
    <source>
        <dbReference type="ARBA" id="ARBA00022679"/>
    </source>
</evidence>
<dbReference type="RefSeq" id="WP_344033367.1">
    <property type="nucleotide sequence ID" value="NZ_BAAAOB010000005.1"/>
</dbReference>
<dbReference type="InterPro" id="IPR029063">
    <property type="entry name" value="SAM-dependent_MTases_sf"/>
</dbReference>
<keyword evidence="2" id="KW-0808">Transferase</keyword>
<gene>
    <name evidence="5" type="ORF">GCM10009768_28970</name>
</gene>
<keyword evidence="1 5" id="KW-0489">Methyltransferase</keyword>
<dbReference type="Proteomes" id="UP001500851">
    <property type="component" value="Unassembled WGS sequence"/>
</dbReference>
<accession>A0ABN2LTY9</accession>
<evidence type="ECO:0000256" key="1">
    <source>
        <dbReference type="ARBA" id="ARBA00022603"/>
    </source>
</evidence>
<dbReference type="CDD" id="cd02440">
    <property type="entry name" value="AdoMet_MTases"/>
    <property type="match status" value="1"/>
</dbReference>
<dbReference type="SUPFAM" id="SSF53335">
    <property type="entry name" value="S-adenosyl-L-methionine-dependent methyltransferases"/>
    <property type="match status" value="1"/>
</dbReference>